<keyword evidence="1" id="KW-0472">Membrane</keyword>
<dbReference type="RefSeq" id="WP_184044351.1">
    <property type="nucleotide sequence ID" value="NZ_JACIGK010000011.1"/>
</dbReference>
<evidence type="ECO:0000259" key="2">
    <source>
        <dbReference type="Pfam" id="PF13231"/>
    </source>
</evidence>
<evidence type="ECO:0000313" key="3">
    <source>
        <dbReference type="EMBL" id="MBB4266218.1"/>
    </source>
</evidence>
<dbReference type="Proteomes" id="UP000554286">
    <property type="component" value="Unassembled WGS sequence"/>
</dbReference>
<evidence type="ECO:0000256" key="1">
    <source>
        <dbReference type="SAM" id="Phobius"/>
    </source>
</evidence>
<feature type="transmembrane region" description="Helical" evidence="1">
    <location>
        <begin position="124"/>
        <end position="143"/>
    </location>
</feature>
<dbReference type="Pfam" id="PF13231">
    <property type="entry name" value="PMT_2"/>
    <property type="match status" value="1"/>
</dbReference>
<dbReference type="GO" id="GO:0016740">
    <property type="term" value="F:transferase activity"/>
    <property type="evidence" value="ECO:0007669"/>
    <property type="project" value="UniProtKB-KW"/>
</dbReference>
<keyword evidence="1" id="KW-0812">Transmembrane</keyword>
<feature type="transmembrane region" description="Helical" evidence="1">
    <location>
        <begin position="405"/>
        <end position="425"/>
    </location>
</feature>
<feature type="domain" description="Glycosyltransferase RgtA/B/C/D-like" evidence="2">
    <location>
        <begin position="109"/>
        <end position="267"/>
    </location>
</feature>
<feature type="transmembrane region" description="Helical" evidence="1">
    <location>
        <begin position="80"/>
        <end position="104"/>
    </location>
</feature>
<reference evidence="3 4" key="1">
    <citation type="submission" date="2020-08" db="EMBL/GenBank/DDBJ databases">
        <title>Genome sequencing of Purple Non-Sulfur Bacteria from various extreme environments.</title>
        <authorList>
            <person name="Mayer M."/>
        </authorList>
    </citation>
    <scope>NUCLEOTIDE SEQUENCE [LARGE SCALE GENOMIC DNA]</scope>
    <source>
        <strain evidence="3 4">JA131</strain>
    </source>
</reference>
<evidence type="ECO:0000313" key="4">
    <source>
        <dbReference type="Proteomes" id="UP000554286"/>
    </source>
</evidence>
<dbReference type="EMBL" id="JACIGK010000011">
    <property type="protein sequence ID" value="MBB4266218.1"/>
    <property type="molecule type" value="Genomic_DNA"/>
</dbReference>
<feature type="transmembrane region" description="Helical" evidence="1">
    <location>
        <begin position="310"/>
        <end position="330"/>
    </location>
</feature>
<feature type="transmembrane region" description="Helical" evidence="1">
    <location>
        <begin position="225"/>
        <end position="245"/>
    </location>
</feature>
<feature type="transmembrane region" description="Helical" evidence="1">
    <location>
        <begin position="377"/>
        <end position="393"/>
    </location>
</feature>
<keyword evidence="4" id="KW-1185">Reference proteome</keyword>
<gene>
    <name evidence="3" type="ORF">GGD89_001847</name>
</gene>
<name>A0A7W6RE35_9PROT</name>
<feature type="transmembrane region" description="Helical" evidence="1">
    <location>
        <begin position="155"/>
        <end position="172"/>
    </location>
</feature>
<feature type="transmembrane region" description="Helical" evidence="1">
    <location>
        <begin position="250"/>
        <end position="270"/>
    </location>
</feature>
<feature type="transmembrane region" description="Helical" evidence="1">
    <location>
        <begin position="350"/>
        <end position="371"/>
    </location>
</feature>
<protein>
    <submittedName>
        <fullName evidence="3">4-amino-4-deoxy-L-arabinose transferase-like glycosyltransferase</fullName>
    </submittedName>
</protein>
<feature type="transmembrane region" description="Helical" evidence="1">
    <location>
        <begin position="32"/>
        <end position="51"/>
    </location>
</feature>
<feature type="transmembrane region" description="Helical" evidence="1">
    <location>
        <begin position="203"/>
        <end position="219"/>
    </location>
</feature>
<accession>A0A7W6RE35</accession>
<keyword evidence="1" id="KW-1133">Transmembrane helix</keyword>
<dbReference type="InterPro" id="IPR038731">
    <property type="entry name" value="RgtA/B/C-like"/>
</dbReference>
<keyword evidence="3" id="KW-0808">Transferase</keyword>
<feature type="transmembrane region" description="Helical" evidence="1">
    <location>
        <begin position="178"/>
        <end position="196"/>
    </location>
</feature>
<comment type="caution">
    <text evidence="3">The sequence shown here is derived from an EMBL/GenBank/DDBJ whole genome shotgun (WGS) entry which is preliminary data.</text>
</comment>
<sequence>MSLSASDPASAPAAGPIARLASWGLPLSRPGVAFGVVAVLLALVVAIQVAMQTGGRNDDAELLLFSQTLAWGYDPLNPPLVVWLAWLMGQAVAGAGHLLAALGLDADAWGAALAGALGVTPNPGLLTTRVLIALLLFAAYPLARAATRTLTSDPGMATLSGLSLAALVAWAWAPHINLAHTVAMTTASFALVAVVLRLARAPSWGGFVLLGVVTGLALLTKYNIVLLLAALLLAGLATPTTRVVLRDGRLWLSIGLAAVIAAPHVVWLLFQWTAFRTLVDSKLGRDAAPTAVDADVWSGLVPGLASLGEHALMVILPAVPLALLVFWRALLVRPARDGDADPRQRDLFRFAALVPLLLLLLMAALVPLAGVTSFNPHHPYALIIVVVPLFAWLSRGRVTDAARGLFALVCVVLSLVVPLAMADMIHRTARTCVAKCNTALPYAAWADGLRAAGFGGGTVLVLGSVHHLPLENLRAFLPGARLLRPADHQKSGFAPPPSSPPGDCLVLWPAASLPETAARLRTGGLPGQGPDTRLPAEAVVGVLDGHLALSGRPAPPLGYALVPGGLGSCR</sequence>
<dbReference type="AlphaFoldDB" id="A0A7W6RE35"/>
<proteinExistence type="predicted"/>
<organism evidence="3 4">
    <name type="scientific">Roseospira visakhapatnamensis</name>
    <dbReference type="NCBI Taxonomy" id="390880"/>
    <lineage>
        <taxon>Bacteria</taxon>
        <taxon>Pseudomonadati</taxon>
        <taxon>Pseudomonadota</taxon>
        <taxon>Alphaproteobacteria</taxon>
        <taxon>Rhodospirillales</taxon>
        <taxon>Rhodospirillaceae</taxon>
        <taxon>Roseospira</taxon>
    </lineage>
</organism>